<sequence length="346" mass="38456">PSLDSFKPGAPDSDQEDDASVGESSAGTPGTPRLRRSEPERIQYFKDHPNCDQFEVHRVHCTNCGKWISLGKRPTYAITPFSNHLKRCIKNDQPVQEPVQEEEEEDEIEEETASVAAPSTAGDRDRKRTTEAERRAVLEADPMVEDARPNEVLCKSCRKWIKLASTRVYVLGNWNRHKESCTGLRQPSDRVAMAERKLKVVNDPQAKAFTPRGVECATCGETVRVGKGLPDYDLTKWNEHKASCAYTEPKSIVAPLVNSTAAAVSDAVSAATETLASAISPDKGQKRPRESEDGEAETESRPQTRQRTTNYQAPEQDAPGPWGWFMMPFKNFFRGFREGLNGGSTS</sequence>
<feature type="non-terminal residue" evidence="2">
    <location>
        <position position="1"/>
    </location>
</feature>
<protein>
    <submittedName>
        <fullName evidence="2">Uncharacterized protein</fullName>
    </submittedName>
</protein>
<feature type="region of interest" description="Disordered" evidence="1">
    <location>
        <begin position="276"/>
        <end position="322"/>
    </location>
</feature>
<keyword evidence="3" id="KW-1185">Reference proteome</keyword>
<feature type="region of interest" description="Disordered" evidence="1">
    <location>
        <begin position="94"/>
        <end position="131"/>
    </location>
</feature>
<feature type="compositionally biased region" description="Basic and acidic residues" evidence="1">
    <location>
        <begin position="122"/>
        <end position="131"/>
    </location>
</feature>
<accession>A0A5C3MU56</accession>
<proteinExistence type="predicted"/>
<dbReference type="EMBL" id="ML213519">
    <property type="protein sequence ID" value="TFK48557.1"/>
    <property type="molecule type" value="Genomic_DNA"/>
</dbReference>
<evidence type="ECO:0000313" key="3">
    <source>
        <dbReference type="Proteomes" id="UP000305948"/>
    </source>
</evidence>
<dbReference type="Proteomes" id="UP000305948">
    <property type="component" value="Unassembled WGS sequence"/>
</dbReference>
<gene>
    <name evidence="2" type="ORF">OE88DRAFT_1761684</name>
</gene>
<name>A0A5C3MU56_9AGAM</name>
<dbReference type="AlphaFoldDB" id="A0A5C3MU56"/>
<organism evidence="2 3">
    <name type="scientific">Heliocybe sulcata</name>
    <dbReference type="NCBI Taxonomy" id="5364"/>
    <lineage>
        <taxon>Eukaryota</taxon>
        <taxon>Fungi</taxon>
        <taxon>Dikarya</taxon>
        <taxon>Basidiomycota</taxon>
        <taxon>Agaricomycotina</taxon>
        <taxon>Agaricomycetes</taxon>
        <taxon>Gloeophyllales</taxon>
        <taxon>Gloeophyllaceae</taxon>
        <taxon>Heliocybe</taxon>
    </lineage>
</organism>
<evidence type="ECO:0000256" key="1">
    <source>
        <dbReference type="SAM" id="MobiDB-lite"/>
    </source>
</evidence>
<reference evidence="2 3" key="1">
    <citation type="journal article" date="2019" name="Nat. Ecol. Evol.">
        <title>Megaphylogeny resolves global patterns of mushroom evolution.</title>
        <authorList>
            <person name="Varga T."/>
            <person name="Krizsan K."/>
            <person name="Foldi C."/>
            <person name="Dima B."/>
            <person name="Sanchez-Garcia M."/>
            <person name="Sanchez-Ramirez S."/>
            <person name="Szollosi G.J."/>
            <person name="Szarkandi J.G."/>
            <person name="Papp V."/>
            <person name="Albert L."/>
            <person name="Andreopoulos W."/>
            <person name="Angelini C."/>
            <person name="Antonin V."/>
            <person name="Barry K.W."/>
            <person name="Bougher N.L."/>
            <person name="Buchanan P."/>
            <person name="Buyck B."/>
            <person name="Bense V."/>
            <person name="Catcheside P."/>
            <person name="Chovatia M."/>
            <person name="Cooper J."/>
            <person name="Damon W."/>
            <person name="Desjardin D."/>
            <person name="Finy P."/>
            <person name="Geml J."/>
            <person name="Haridas S."/>
            <person name="Hughes K."/>
            <person name="Justo A."/>
            <person name="Karasinski D."/>
            <person name="Kautmanova I."/>
            <person name="Kiss B."/>
            <person name="Kocsube S."/>
            <person name="Kotiranta H."/>
            <person name="LaButti K.M."/>
            <person name="Lechner B.E."/>
            <person name="Liimatainen K."/>
            <person name="Lipzen A."/>
            <person name="Lukacs Z."/>
            <person name="Mihaltcheva S."/>
            <person name="Morgado L.N."/>
            <person name="Niskanen T."/>
            <person name="Noordeloos M.E."/>
            <person name="Ohm R.A."/>
            <person name="Ortiz-Santana B."/>
            <person name="Ovrebo C."/>
            <person name="Racz N."/>
            <person name="Riley R."/>
            <person name="Savchenko A."/>
            <person name="Shiryaev A."/>
            <person name="Soop K."/>
            <person name="Spirin V."/>
            <person name="Szebenyi C."/>
            <person name="Tomsovsky M."/>
            <person name="Tulloss R.E."/>
            <person name="Uehling J."/>
            <person name="Grigoriev I.V."/>
            <person name="Vagvolgyi C."/>
            <person name="Papp T."/>
            <person name="Martin F.M."/>
            <person name="Miettinen O."/>
            <person name="Hibbett D.S."/>
            <person name="Nagy L.G."/>
        </authorList>
    </citation>
    <scope>NUCLEOTIDE SEQUENCE [LARGE SCALE GENOMIC DNA]</scope>
    <source>
        <strain evidence="2 3">OMC1185</strain>
    </source>
</reference>
<dbReference type="STRING" id="5364.A0A5C3MU56"/>
<feature type="compositionally biased region" description="Acidic residues" evidence="1">
    <location>
        <begin position="99"/>
        <end position="112"/>
    </location>
</feature>
<feature type="compositionally biased region" description="Polar residues" evidence="1">
    <location>
        <begin position="301"/>
        <end position="313"/>
    </location>
</feature>
<dbReference type="OrthoDB" id="3262173at2759"/>
<evidence type="ECO:0000313" key="2">
    <source>
        <dbReference type="EMBL" id="TFK48557.1"/>
    </source>
</evidence>
<feature type="region of interest" description="Disordered" evidence="1">
    <location>
        <begin position="1"/>
        <end position="39"/>
    </location>
</feature>